<reference evidence="2 3" key="1">
    <citation type="journal article" date="2011" name="PLoS Pathog.">
        <title>Endophytic Life Strategies Decoded by Genome and Transcriptome Analyses of the Mutualistic Root Symbiont Piriformospora indica.</title>
        <authorList>
            <person name="Zuccaro A."/>
            <person name="Lahrmann U."/>
            <person name="Guldener U."/>
            <person name="Langen G."/>
            <person name="Pfiffi S."/>
            <person name="Biedenkopf D."/>
            <person name="Wong P."/>
            <person name="Samans B."/>
            <person name="Grimm C."/>
            <person name="Basiewicz M."/>
            <person name="Murat C."/>
            <person name="Martin F."/>
            <person name="Kogel K.H."/>
        </authorList>
    </citation>
    <scope>NUCLEOTIDE SEQUENCE [LARGE SCALE GENOMIC DNA]</scope>
    <source>
        <strain evidence="2 3">DSM 11827</strain>
    </source>
</reference>
<dbReference type="HOGENOM" id="CLU_436212_0_0_1"/>
<dbReference type="EMBL" id="CAFZ01000222">
    <property type="protein sequence ID" value="CCA73404.1"/>
    <property type="molecule type" value="Genomic_DNA"/>
</dbReference>
<accession>G4TQ11</accession>
<evidence type="ECO:0000313" key="3">
    <source>
        <dbReference type="Proteomes" id="UP000007148"/>
    </source>
</evidence>
<feature type="compositionally biased region" description="Polar residues" evidence="1">
    <location>
        <begin position="1"/>
        <end position="12"/>
    </location>
</feature>
<dbReference type="Proteomes" id="UP000007148">
    <property type="component" value="Unassembled WGS sequence"/>
</dbReference>
<protein>
    <submittedName>
        <fullName evidence="2">Uncharacterized protein</fullName>
    </submittedName>
</protein>
<feature type="compositionally biased region" description="Low complexity" evidence="1">
    <location>
        <begin position="18"/>
        <end position="34"/>
    </location>
</feature>
<evidence type="ECO:0000256" key="1">
    <source>
        <dbReference type="SAM" id="MobiDB-lite"/>
    </source>
</evidence>
<gene>
    <name evidence="2" type="ORF">PIIN_07358</name>
</gene>
<keyword evidence="3" id="KW-1185">Reference proteome</keyword>
<dbReference type="AlphaFoldDB" id="G4TQ11"/>
<proteinExistence type="predicted"/>
<organism evidence="2 3">
    <name type="scientific">Serendipita indica (strain DSM 11827)</name>
    <name type="common">Root endophyte fungus</name>
    <name type="synonym">Piriformospora indica</name>
    <dbReference type="NCBI Taxonomy" id="1109443"/>
    <lineage>
        <taxon>Eukaryota</taxon>
        <taxon>Fungi</taxon>
        <taxon>Dikarya</taxon>
        <taxon>Basidiomycota</taxon>
        <taxon>Agaricomycotina</taxon>
        <taxon>Agaricomycetes</taxon>
        <taxon>Sebacinales</taxon>
        <taxon>Serendipitaceae</taxon>
        <taxon>Serendipita</taxon>
    </lineage>
</organism>
<sequence>MSTVSLSSQYSKLTALRRTLSSSPSKRNSSSTPNATAIPSPDSVSLYDPVDTDPLRPNLGLEVEDESGTMEHLGLSASGSSFTYSSPETFTVSLSASSSMSTGPDYFSPVEFHKPYLHRRPKSTRVLHTPRMHVEEHPLSFYDHIQNFTPSSSSIDVTGDGDGGLPVGVPTVSPSTYSRYLLQRIETPVPNAPSASASYELLNALGLVQLRCDTPKRQKVQSIPISERISRIPRFKTQHWQTAKETIETPYQYRALPSSTGSRIPRLVQHSKLKYKFTMTPRQSPEFSPRVLQSNLLGIPNVFWSPSQGNLKSRFSCSPNPQLPLETALAQETKPQSKTGLSSFSKIPMLKKRLFGFKWKSKSASSKRQAIPIPVPKHTLPVPTVSGRWSMDWQEVIERIGKDVETGNRSMQIRRRPTLREKRLNVHPTLAAMIQNNMSASGARRRPNVAFSTEKTRRRFGAILSLNWKLPSLPSSCSVSRQSSCPVSSTHTAAPSPSFTSSIPQKTRKSPTRASNIPTPRANMTHIPHAIQVANTISGSVTPTAGGRQNGLIKVVSVAAKVSHPGTYRPKGATATVDTDAAFQRMQTQGGRSAQLHRPGAAKLDGYGVQVHPAGTRVPSLTKAVKF</sequence>
<feature type="compositionally biased region" description="Low complexity" evidence="1">
    <location>
        <begin position="479"/>
        <end position="489"/>
    </location>
</feature>
<feature type="region of interest" description="Disordered" evidence="1">
    <location>
        <begin position="1"/>
        <end position="60"/>
    </location>
</feature>
<name>G4TQ11_SERID</name>
<feature type="region of interest" description="Disordered" evidence="1">
    <location>
        <begin position="479"/>
        <end position="522"/>
    </location>
</feature>
<comment type="caution">
    <text evidence="2">The sequence shown here is derived from an EMBL/GenBank/DDBJ whole genome shotgun (WGS) entry which is preliminary data.</text>
</comment>
<dbReference type="OrthoDB" id="10685253at2759"/>
<dbReference type="InParanoid" id="G4TQ11"/>
<evidence type="ECO:0000313" key="2">
    <source>
        <dbReference type="EMBL" id="CCA73404.1"/>
    </source>
</evidence>
<feature type="compositionally biased region" description="Polar residues" evidence="1">
    <location>
        <begin position="490"/>
        <end position="505"/>
    </location>
</feature>